<feature type="region of interest" description="Disordered" evidence="1">
    <location>
        <begin position="1"/>
        <end position="22"/>
    </location>
</feature>
<name>A0A5D2D6L5_GOSDA</name>
<keyword evidence="4" id="KW-1185">Reference proteome</keyword>
<evidence type="ECO:0000256" key="2">
    <source>
        <dbReference type="SAM" id="Phobius"/>
    </source>
</evidence>
<keyword evidence="2" id="KW-1133">Transmembrane helix</keyword>
<dbReference type="EMBL" id="CM017703">
    <property type="protein sequence ID" value="TYG76718.1"/>
    <property type="molecule type" value="Genomic_DNA"/>
</dbReference>
<sequence length="100" mass="11574">MEDQSSNNDDIPTISQEPLVTSSNHIRAKNLVRNSGHVLAQLTQKLRKTKCSYAQSRQARLIGPISAERKKKKKKNEGNKLLVIFFYLECIFEMFYNIIF</sequence>
<evidence type="ECO:0000313" key="4">
    <source>
        <dbReference type="Proteomes" id="UP000323506"/>
    </source>
</evidence>
<evidence type="ECO:0000313" key="3">
    <source>
        <dbReference type="EMBL" id="TYG76718.1"/>
    </source>
</evidence>
<accession>A0A5D2D6L5</accession>
<proteinExistence type="predicted"/>
<keyword evidence="2" id="KW-0812">Transmembrane</keyword>
<dbReference type="Proteomes" id="UP000323506">
    <property type="component" value="Chromosome D03"/>
</dbReference>
<evidence type="ECO:0000256" key="1">
    <source>
        <dbReference type="SAM" id="MobiDB-lite"/>
    </source>
</evidence>
<gene>
    <name evidence="3" type="ORF">ES288_D03G136200v1</name>
</gene>
<keyword evidence="2" id="KW-0472">Membrane</keyword>
<feature type="transmembrane region" description="Helical" evidence="2">
    <location>
        <begin position="81"/>
        <end position="99"/>
    </location>
</feature>
<organism evidence="3 4">
    <name type="scientific">Gossypium darwinii</name>
    <name type="common">Darwin's cotton</name>
    <name type="synonym">Gossypium barbadense var. darwinii</name>
    <dbReference type="NCBI Taxonomy" id="34276"/>
    <lineage>
        <taxon>Eukaryota</taxon>
        <taxon>Viridiplantae</taxon>
        <taxon>Streptophyta</taxon>
        <taxon>Embryophyta</taxon>
        <taxon>Tracheophyta</taxon>
        <taxon>Spermatophyta</taxon>
        <taxon>Magnoliopsida</taxon>
        <taxon>eudicotyledons</taxon>
        <taxon>Gunneridae</taxon>
        <taxon>Pentapetalae</taxon>
        <taxon>rosids</taxon>
        <taxon>malvids</taxon>
        <taxon>Malvales</taxon>
        <taxon>Malvaceae</taxon>
        <taxon>Malvoideae</taxon>
        <taxon>Gossypium</taxon>
    </lineage>
</organism>
<reference evidence="3 4" key="1">
    <citation type="submission" date="2019-06" db="EMBL/GenBank/DDBJ databases">
        <title>WGS assembly of Gossypium darwinii.</title>
        <authorList>
            <person name="Chen Z.J."/>
            <person name="Sreedasyam A."/>
            <person name="Ando A."/>
            <person name="Song Q."/>
            <person name="De L."/>
            <person name="Hulse-Kemp A."/>
            <person name="Ding M."/>
            <person name="Ye W."/>
            <person name="Kirkbride R."/>
            <person name="Jenkins J."/>
            <person name="Plott C."/>
            <person name="Lovell J."/>
            <person name="Lin Y.-M."/>
            <person name="Vaughn R."/>
            <person name="Liu B."/>
            <person name="Li W."/>
            <person name="Simpson S."/>
            <person name="Scheffler B."/>
            <person name="Saski C."/>
            <person name="Grover C."/>
            <person name="Hu G."/>
            <person name="Conover J."/>
            <person name="Carlson J."/>
            <person name="Shu S."/>
            <person name="Boston L."/>
            <person name="Williams M."/>
            <person name="Peterson D."/>
            <person name="Mcgee K."/>
            <person name="Jones D."/>
            <person name="Wendel J."/>
            <person name="Stelly D."/>
            <person name="Grimwood J."/>
            <person name="Schmutz J."/>
        </authorList>
    </citation>
    <scope>NUCLEOTIDE SEQUENCE [LARGE SCALE GENOMIC DNA]</scope>
    <source>
        <strain evidence="3">1808015.09</strain>
    </source>
</reference>
<protein>
    <submittedName>
        <fullName evidence="3">Uncharacterized protein</fullName>
    </submittedName>
</protein>
<dbReference type="AlphaFoldDB" id="A0A5D2D6L5"/>